<evidence type="ECO:0000313" key="5">
    <source>
        <dbReference type="Proteomes" id="UP000313359"/>
    </source>
</evidence>
<gene>
    <name evidence="4" type="ORF">L227DRAFT_584202</name>
</gene>
<keyword evidence="2" id="KW-0804">Transcription</keyword>
<dbReference type="Gene3D" id="2.40.50.140">
    <property type="entry name" value="Nucleic acid-binding proteins"/>
    <property type="match status" value="1"/>
</dbReference>
<dbReference type="STRING" id="1328759.A0A5C2SML5"/>
<accession>A0A5C2SML5</accession>
<dbReference type="SUPFAM" id="SSF88798">
    <property type="entry name" value="N-terminal, heterodimerisation domain of RBP7 (RpoE)"/>
    <property type="match status" value="1"/>
</dbReference>
<evidence type="ECO:0000259" key="3">
    <source>
        <dbReference type="Pfam" id="PF00575"/>
    </source>
</evidence>
<dbReference type="GO" id="GO:0000428">
    <property type="term" value="C:DNA-directed RNA polymerase complex"/>
    <property type="evidence" value="ECO:0007669"/>
    <property type="project" value="UniProtKB-KW"/>
</dbReference>
<dbReference type="InterPro" id="IPR003029">
    <property type="entry name" value="S1_domain"/>
</dbReference>
<dbReference type="SUPFAM" id="SSF50249">
    <property type="entry name" value="Nucleic acid-binding proteins"/>
    <property type="match status" value="1"/>
</dbReference>
<dbReference type="AlphaFoldDB" id="A0A5C2SML5"/>
<sequence>MFSVRFFQPLCTHLAQKELSHTIHLHPSYFGPCEFGYIIAVISILDIGKGLVTPGNSQAEFVIRYNALVCNLPFKGEVMDGVVVNVNKMGFFMDLIYPELKFDPNSNPPSFASEDQIGTALCRTFMSSNVCPTKIFAIGTIKENHLGAID</sequence>
<keyword evidence="1" id="KW-0240">DNA-directed RNA polymerase</keyword>
<name>A0A5C2SML5_9APHY</name>
<dbReference type="InterPro" id="IPR012340">
    <property type="entry name" value="NA-bd_OB-fold"/>
</dbReference>
<dbReference type="Pfam" id="PF00575">
    <property type="entry name" value="S1"/>
    <property type="match status" value="1"/>
</dbReference>
<evidence type="ECO:0000313" key="4">
    <source>
        <dbReference type="EMBL" id="RPD64524.1"/>
    </source>
</evidence>
<dbReference type="EMBL" id="ML122254">
    <property type="protein sequence ID" value="RPD64524.1"/>
    <property type="molecule type" value="Genomic_DNA"/>
</dbReference>
<proteinExistence type="predicted"/>
<dbReference type="GO" id="GO:0003676">
    <property type="term" value="F:nucleic acid binding"/>
    <property type="evidence" value="ECO:0007669"/>
    <property type="project" value="InterPro"/>
</dbReference>
<evidence type="ECO:0000256" key="1">
    <source>
        <dbReference type="ARBA" id="ARBA00022478"/>
    </source>
</evidence>
<evidence type="ECO:0000256" key="2">
    <source>
        <dbReference type="ARBA" id="ARBA00023163"/>
    </source>
</evidence>
<reference evidence="4" key="1">
    <citation type="journal article" date="2018" name="Genome Biol. Evol.">
        <title>Genomics and development of Lentinus tigrinus, a white-rot wood-decaying mushroom with dimorphic fruiting bodies.</title>
        <authorList>
            <person name="Wu B."/>
            <person name="Xu Z."/>
            <person name="Knudson A."/>
            <person name="Carlson A."/>
            <person name="Chen N."/>
            <person name="Kovaka S."/>
            <person name="LaButti K."/>
            <person name="Lipzen A."/>
            <person name="Pennachio C."/>
            <person name="Riley R."/>
            <person name="Schakwitz W."/>
            <person name="Umezawa K."/>
            <person name="Ohm R.A."/>
            <person name="Grigoriev I.V."/>
            <person name="Nagy L.G."/>
            <person name="Gibbons J."/>
            <person name="Hibbett D."/>
        </authorList>
    </citation>
    <scope>NUCLEOTIDE SEQUENCE [LARGE SCALE GENOMIC DNA]</scope>
    <source>
        <strain evidence="4">ALCF2SS1-6</strain>
    </source>
</reference>
<feature type="domain" description="S1 motif" evidence="3">
    <location>
        <begin position="73"/>
        <end position="97"/>
    </location>
</feature>
<protein>
    <recommendedName>
        <fullName evidence="3">S1 motif domain-containing protein</fullName>
    </recommendedName>
</protein>
<organism evidence="4 5">
    <name type="scientific">Lentinus tigrinus ALCF2SS1-6</name>
    <dbReference type="NCBI Taxonomy" id="1328759"/>
    <lineage>
        <taxon>Eukaryota</taxon>
        <taxon>Fungi</taxon>
        <taxon>Dikarya</taxon>
        <taxon>Basidiomycota</taxon>
        <taxon>Agaricomycotina</taxon>
        <taxon>Agaricomycetes</taxon>
        <taxon>Polyporales</taxon>
        <taxon>Polyporaceae</taxon>
        <taxon>Lentinus</taxon>
    </lineage>
</organism>
<dbReference type="Gene3D" id="3.30.1490.120">
    <property type="entry name" value="RNA polymerase Rpb7-like, N-terminal domain"/>
    <property type="match status" value="1"/>
</dbReference>
<dbReference type="Proteomes" id="UP000313359">
    <property type="component" value="Unassembled WGS sequence"/>
</dbReference>
<keyword evidence="5" id="KW-1185">Reference proteome</keyword>
<dbReference type="InterPro" id="IPR036898">
    <property type="entry name" value="RNA_pol_Rpb7-like_N_sf"/>
</dbReference>
<dbReference type="OrthoDB" id="1162399at2759"/>